<dbReference type="Proteomes" id="UP000813427">
    <property type="component" value="Unassembled WGS sequence"/>
</dbReference>
<dbReference type="AlphaFoldDB" id="A0A8K0RML8"/>
<accession>A0A8K0RML8</accession>
<organism evidence="1 2">
    <name type="scientific">Fusarium tricinctum</name>
    <dbReference type="NCBI Taxonomy" id="61284"/>
    <lineage>
        <taxon>Eukaryota</taxon>
        <taxon>Fungi</taxon>
        <taxon>Dikarya</taxon>
        <taxon>Ascomycota</taxon>
        <taxon>Pezizomycotina</taxon>
        <taxon>Sordariomycetes</taxon>
        <taxon>Hypocreomycetidae</taxon>
        <taxon>Hypocreales</taxon>
        <taxon>Nectriaceae</taxon>
        <taxon>Fusarium</taxon>
        <taxon>Fusarium tricinctum species complex</taxon>
    </lineage>
</organism>
<dbReference type="OrthoDB" id="5006363at2759"/>
<comment type="caution">
    <text evidence="1">The sequence shown here is derived from an EMBL/GenBank/DDBJ whole genome shotgun (WGS) entry which is preliminary data.</text>
</comment>
<evidence type="ECO:0000313" key="2">
    <source>
        <dbReference type="Proteomes" id="UP000813427"/>
    </source>
</evidence>
<keyword evidence="2" id="KW-1185">Reference proteome</keyword>
<gene>
    <name evidence="1" type="ORF">BKA59DRAFT_496908</name>
</gene>
<name>A0A8K0RML8_9HYPO</name>
<protein>
    <submittedName>
        <fullName evidence="1">Uncharacterized protein</fullName>
    </submittedName>
</protein>
<sequence length="80" mass="8616">MLGNVVVGVPVTPAEKGKGGDTDKVEQGIASHCQAWCHGRELNFNHTRCPIGGYNADDLYSDCYCVAECEPCKKEGKAQD</sequence>
<proteinExistence type="predicted"/>
<reference evidence="1" key="1">
    <citation type="journal article" date="2021" name="Nat. Commun.">
        <title>Genetic determinants of endophytism in the Arabidopsis root mycobiome.</title>
        <authorList>
            <person name="Mesny F."/>
            <person name="Miyauchi S."/>
            <person name="Thiergart T."/>
            <person name="Pickel B."/>
            <person name="Atanasova L."/>
            <person name="Karlsson M."/>
            <person name="Huettel B."/>
            <person name="Barry K.W."/>
            <person name="Haridas S."/>
            <person name="Chen C."/>
            <person name="Bauer D."/>
            <person name="Andreopoulos W."/>
            <person name="Pangilinan J."/>
            <person name="LaButti K."/>
            <person name="Riley R."/>
            <person name="Lipzen A."/>
            <person name="Clum A."/>
            <person name="Drula E."/>
            <person name="Henrissat B."/>
            <person name="Kohler A."/>
            <person name="Grigoriev I.V."/>
            <person name="Martin F.M."/>
            <person name="Hacquard S."/>
        </authorList>
    </citation>
    <scope>NUCLEOTIDE SEQUENCE</scope>
    <source>
        <strain evidence="1">MPI-SDFR-AT-0068</strain>
    </source>
</reference>
<dbReference type="EMBL" id="JAGPXF010000008">
    <property type="protein sequence ID" value="KAH7232895.1"/>
    <property type="molecule type" value="Genomic_DNA"/>
</dbReference>
<evidence type="ECO:0000313" key="1">
    <source>
        <dbReference type="EMBL" id="KAH7232895.1"/>
    </source>
</evidence>